<name>A0A840SNT1_9RHOB</name>
<feature type="signal peptide" evidence="1">
    <location>
        <begin position="1"/>
        <end position="22"/>
    </location>
</feature>
<reference evidence="2 3" key="1">
    <citation type="submission" date="2020-08" db="EMBL/GenBank/DDBJ databases">
        <title>Genomic Encyclopedia of Type Strains, Phase IV (KMG-IV): sequencing the most valuable type-strain genomes for metagenomic binning, comparative biology and taxonomic classification.</title>
        <authorList>
            <person name="Goeker M."/>
        </authorList>
    </citation>
    <scope>NUCLEOTIDE SEQUENCE [LARGE SCALE GENOMIC DNA]</scope>
    <source>
        <strain evidence="2 3">DSM 101730</strain>
    </source>
</reference>
<keyword evidence="1" id="KW-0732">Signal</keyword>
<keyword evidence="3" id="KW-1185">Reference proteome</keyword>
<evidence type="ECO:0000256" key="1">
    <source>
        <dbReference type="SAM" id="SignalP"/>
    </source>
</evidence>
<organism evidence="2 3">
    <name type="scientific">Amaricoccus macauensis</name>
    <dbReference type="NCBI Taxonomy" id="57001"/>
    <lineage>
        <taxon>Bacteria</taxon>
        <taxon>Pseudomonadati</taxon>
        <taxon>Pseudomonadota</taxon>
        <taxon>Alphaproteobacteria</taxon>
        <taxon>Rhodobacterales</taxon>
        <taxon>Paracoccaceae</taxon>
        <taxon>Amaricoccus</taxon>
    </lineage>
</organism>
<feature type="chain" id="PRO_5032491112" evidence="1">
    <location>
        <begin position="23"/>
        <end position="159"/>
    </location>
</feature>
<sequence length="159" mass="15852">MKSYLAPLAAAVAIALAGPALAGGQLASNAGLSQSEAAGLSLTEIAQAKFNRDAGFSQHAQPVSEASTDARGNLARAAGLSADAAEGLSLGQIAAVKFSRGSSDNDQIRPADLGATVATRSLDNSARAQLISNAGLTADDATGLSLTEIAAAKFDRDNQ</sequence>
<proteinExistence type="predicted"/>
<protein>
    <submittedName>
        <fullName evidence="2">Uncharacterized protein</fullName>
    </submittedName>
</protein>
<evidence type="ECO:0000313" key="2">
    <source>
        <dbReference type="EMBL" id="MBB5220962.1"/>
    </source>
</evidence>
<accession>A0A840SNT1</accession>
<dbReference type="Proteomes" id="UP000549457">
    <property type="component" value="Unassembled WGS sequence"/>
</dbReference>
<dbReference type="EMBL" id="JACHFM010000001">
    <property type="protein sequence ID" value="MBB5220962.1"/>
    <property type="molecule type" value="Genomic_DNA"/>
</dbReference>
<dbReference type="AlphaFoldDB" id="A0A840SNT1"/>
<gene>
    <name evidence="2" type="ORF">HNP73_000883</name>
</gene>
<dbReference type="RefSeq" id="WP_184147380.1">
    <property type="nucleotide sequence ID" value="NZ_JACHFM010000001.1"/>
</dbReference>
<evidence type="ECO:0000313" key="3">
    <source>
        <dbReference type="Proteomes" id="UP000549457"/>
    </source>
</evidence>
<comment type="caution">
    <text evidence="2">The sequence shown here is derived from an EMBL/GenBank/DDBJ whole genome shotgun (WGS) entry which is preliminary data.</text>
</comment>